<dbReference type="GO" id="GO:0000245">
    <property type="term" value="P:spliceosomal complex assembly"/>
    <property type="evidence" value="ECO:0007669"/>
    <property type="project" value="TreeGrafter"/>
</dbReference>
<comment type="catalytic activity">
    <reaction evidence="7">
        <text>L-threonyl-[protein] + ATP = O-phospho-L-threonyl-[protein] + ADP + H(+)</text>
        <dbReference type="Rhea" id="RHEA:46608"/>
        <dbReference type="Rhea" id="RHEA-COMP:11060"/>
        <dbReference type="Rhea" id="RHEA-COMP:11605"/>
        <dbReference type="ChEBI" id="CHEBI:15378"/>
        <dbReference type="ChEBI" id="CHEBI:30013"/>
        <dbReference type="ChEBI" id="CHEBI:30616"/>
        <dbReference type="ChEBI" id="CHEBI:61977"/>
        <dbReference type="ChEBI" id="CHEBI:456216"/>
        <dbReference type="EC" id="2.7.11.1"/>
    </reaction>
</comment>
<dbReference type="GO" id="GO:0050684">
    <property type="term" value="P:regulation of mRNA processing"/>
    <property type="evidence" value="ECO:0007669"/>
    <property type="project" value="TreeGrafter"/>
</dbReference>
<evidence type="ECO:0000259" key="11">
    <source>
        <dbReference type="PROSITE" id="PS50011"/>
    </source>
</evidence>
<evidence type="ECO:0000313" key="12">
    <source>
        <dbReference type="EMBL" id="KAK3315574.1"/>
    </source>
</evidence>
<dbReference type="Gene3D" id="1.10.510.10">
    <property type="entry name" value="Transferase(Phosphotransferase) domain 1"/>
    <property type="match status" value="1"/>
</dbReference>
<keyword evidence="4 9" id="KW-0547">Nucleotide-binding</keyword>
<evidence type="ECO:0000256" key="6">
    <source>
        <dbReference type="ARBA" id="ARBA00022840"/>
    </source>
</evidence>
<comment type="caution">
    <text evidence="12">The sequence shown here is derived from an EMBL/GenBank/DDBJ whole genome shotgun (WGS) entry which is preliminary data.</text>
</comment>
<evidence type="ECO:0000256" key="4">
    <source>
        <dbReference type="ARBA" id="ARBA00022741"/>
    </source>
</evidence>
<evidence type="ECO:0000256" key="1">
    <source>
        <dbReference type="ARBA" id="ARBA00012513"/>
    </source>
</evidence>
<keyword evidence="13" id="KW-1185">Reference proteome</keyword>
<dbReference type="AlphaFoldDB" id="A0AAE0M2I2"/>
<keyword evidence="3" id="KW-0808">Transferase</keyword>
<dbReference type="GO" id="GO:0005737">
    <property type="term" value="C:cytoplasm"/>
    <property type="evidence" value="ECO:0007669"/>
    <property type="project" value="TreeGrafter"/>
</dbReference>
<dbReference type="SUPFAM" id="SSF56112">
    <property type="entry name" value="Protein kinase-like (PK-like)"/>
    <property type="match status" value="1"/>
</dbReference>
<accession>A0AAE0M2I2</accession>
<evidence type="ECO:0000256" key="3">
    <source>
        <dbReference type="ARBA" id="ARBA00022679"/>
    </source>
</evidence>
<sequence>MILNKIGYGSYSTVWLVRDLQKQQTEFRALKMLRADCYGTDHDTFEREILVHLRNGDPKFLGYKYICHLLDDFEHQGPNGTHVCLVFPLMGESLRTFGTIFPEDRLPNDLLLALDFAHDYNVTHTDIEPGNIFVKIRDHSLIESQLSYRDRDENEYTVVPSRPLSRYYYVSGDRADQFDITLGDWGVSSWADKHLTENIQPCSAPRPRGPDPRTLGDRPTDIWNLGALILEIFCAVRMFDGRVPPNGHYEIVDLFGPFPASLLEKSRDKELLGKYSDADGRIKDEAPEAERSWGWEAFTPGLREDFRAKFVSFLNAAMKVDPVERPSPEDLLRHPWLGALPPKEASGSDNKGRTPSPRLPSWGGLRDNANLNYQALPLYYDTASQNRARRA</sequence>
<dbReference type="GO" id="GO:0005524">
    <property type="term" value="F:ATP binding"/>
    <property type="evidence" value="ECO:0007669"/>
    <property type="project" value="UniProtKB-UniRule"/>
</dbReference>
<gene>
    <name evidence="12" type="ORF">B0H66DRAFT_584005</name>
</gene>
<dbReference type="InterPro" id="IPR000719">
    <property type="entry name" value="Prot_kinase_dom"/>
</dbReference>
<dbReference type="EC" id="2.7.11.1" evidence="1"/>
<feature type="domain" description="Protein kinase" evidence="11">
    <location>
        <begin position="1"/>
        <end position="337"/>
    </location>
</feature>
<dbReference type="SMART" id="SM00220">
    <property type="entry name" value="S_TKc"/>
    <property type="match status" value="1"/>
</dbReference>
<reference evidence="12" key="1">
    <citation type="journal article" date="2023" name="Mol. Phylogenet. Evol.">
        <title>Genome-scale phylogeny and comparative genomics of the fungal order Sordariales.</title>
        <authorList>
            <person name="Hensen N."/>
            <person name="Bonometti L."/>
            <person name="Westerberg I."/>
            <person name="Brannstrom I.O."/>
            <person name="Guillou S."/>
            <person name="Cros-Aarteil S."/>
            <person name="Calhoun S."/>
            <person name="Haridas S."/>
            <person name="Kuo A."/>
            <person name="Mondo S."/>
            <person name="Pangilinan J."/>
            <person name="Riley R."/>
            <person name="LaButti K."/>
            <person name="Andreopoulos B."/>
            <person name="Lipzen A."/>
            <person name="Chen C."/>
            <person name="Yan M."/>
            <person name="Daum C."/>
            <person name="Ng V."/>
            <person name="Clum A."/>
            <person name="Steindorff A."/>
            <person name="Ohm R.A."/>
            <person name="Martin F."/>
            <person name="Silar P."/>
            <person name="Natvig D.O."/>
            <person name="Lalanne C."/>
            <person name="Gautier V."/>
            <person name="Ament-Velasquez S.L."/>
            <person name="Kruys A."/>
            <person name="Hutchinson M.I."/>
            <person name="Powell A.J."/>
            <person name="Barry K."/>
            <person name="Miller A.N."/>
            <person name="Grigoriev I.V."/>
            <person name="Debuchy R."/>
            <person name="Gladieux P."/>
            <person name="Hiltunen Thoren M."/>
            <person name="Johannesson H."/>
        </authorList>
    </citation>
    <scope>NUCLEOTIDE SEQUENCE</scope>
    <source>
        <strain evidence="12">CBS 118394</strain>
    </source>
</reference>
<evidence type="ECO:0000256" key="10">
    <source>
        <dbReference type="SAM" id="MobiDB-lite"/>
    </source>
</evidence>
<evidence type="ECO:0000256" key="5">
    <source>
        <dbReference type="ARBA" id="ARBA00022777"/>
    </source>
</evidence>
<dbReference type="InterPro" id="IPR017441">
    <property type="entry name" value="Protein_kinase_ATP_BS"/>
</dbReference>
<protein>
    <recommendedName>
        <fullName evidence="1">non-specific serine/threonine protein kinase</fullName>
        <ecNumber evidence="1">2.7.11.1</ecNumber>
    </recommendedName>
</protein>
<dbReference type="PROSITE" id="PS50011">
    <property type="entry name" value="PROTEIN_KINASE_DOM"/>
    <property type="match status" value="1"/>
</dbReference>
<dbReference type="PROSITE" id="PS00107">
    <property type="entry name" value="PROTEIN_KINASE_ATP"/>
    <property type="match status" value="1"/>
</dbReference>
<dbReference type="Proteomes" id="UP001283341">
    <property type="component" value="Unassembled WGS sequence"/>
</dbReference>
<dbReference type="Pfam" id="PF00069">
    <property type="entry name" value="Pkinase"/>
    <property type="match status" value="1"/>
</dbReference>
<dbReference type="PANTHER" id="PTHR47634">
    <property type="entry name" value="PROTEIN KINASE DOMAIN-CONTAINING PROTEIN-RELATED"/>
    <property type="match status" value="1"/>
</dbReference>
<dbReference type="InterPro" id="IPR011009">
    <property type="entry name" value="Kinase-like_dom_sf"/>
</dbReference>
<dbReference type="EMBL" id="JAUEDM010000006">
    <property type="protein sequence ID" value="KAK3315574.1"/>
    <property type="molecule type" value="Genomic_DNA"/>
</dbReference>
<name>A0AAE0M2I2_9PEZI</name>
<dbReference type="GO" id="GO:0005634">
    <property type="term" value="C:nucleus"/>
    <property type="evidence" value="ECO:0007669"/>
    <property type="project" value="TreeGrafter"/>
</dbReference>
<organism evidence="12 13">
    <name type="scientific">Apodospora peruviana</name>
    <dbReference type="NCBI Taxonomy" id="516989"/>
    <lineage>
        <taxon>Eukaryota</taxon>
        <taxon>Fungi</taxon>
        <taxon>Dikarya</taxon>
        <taxon>Ascomycota</taxon>
        <taxon>Pezizomycotina</taxon>
        <taxon>Sordariomycetes</taxon>
        <taxon>Sordariomycetidae</taxon>
        <taxon>Sordariales</taxon>
        <taxon>Lasiosphaeriaceae</taxon>
        <taxon>Apodospora</taxon>
    </lineage>
</organism>
<reference evidence="12" key="2">
    <citation type="submission" date="2023-06" db="EMBL/GenBank/DDBJ databases">
        <authorList>
            <consortium name="Lawrence Berkeley National Laboratory"/>
            <person name="Haridas S."/>
            <person name="Hensen N."/>
            <person name="Bonometti L."/>
            <person name="Westerberg I."/>
            <person name="Brannstrom I.O."/>
            <person name="Guillou S."/>
            <person name="Cros-Aarteil S."/>
            <person name="Calhoun S."/>
            <person name="Kuo A."/>
            <person name="Mondo S."/>
            <person name="Pangilinan J."/>
            <person name="Riley R."/>
            <person name="Labutti K."/>
            <person name="Andreopoulos B."/>
            <person name="Lipzen A."/>
            <person name="Chen C."/>
            <person name="Yanf M."/>
            <person name="Daum C."/>
            <person name="Ng V."/>
            <person name="Clum A."/>
            <person name="Steindorff A."/>
            <person name="Ohm R."/>
            <person name="Martin F."/>
            <person name="Silar P."/>
            <person name="Natvig D."/>
            <person name="Lalanne C."/>
            <person name="Gautier V."/>
            <person name="Ament-Velasquez S.L."/>
            <person name="Kruys A."/>
            <person name="Hutchinson M.I."/>
            <person name="Powell A.J."/>
            <person name="Barry K."/>
            <person name="Miller A.N."/>
            <person name="Grigoriev I.V."/>
            <person name="Debuchy R."/>
            <person name="Gladieux P."/>
            <person name="Thoren M.H."/>
            <person name="Johannesson H."/>
        </authorList>
    </citation>
    <scope>NUCLEOTIDE SEQUENCE</scope>
    <source>
        <strain evidence="12">CBS 118394</strain>
    </source>
</reference>
<evidence type="ECO:0000313" key="13">
    <source>
        <dbReference type="Proteomes" id="UP001283341"/>
    </source>
</evidence>
<keyword evidence="6 9" id="KW-0067">ATP-binding</keyword>
<keyword evidence="2" id="KW-0723">Serine/threonine-protein kinase</keyword>
<keyword evidence="5 12" id="KW-0418">Kinase</keyword>
<dbReference type="InterPro" id="IPR051334">
    <property type="entry name" value="SRPK"/>
</dbReference>
<feature type="binding site" evidence="9">
    <location>
        <position position="31"/>
    </location>
    <ligand>
        <name>ATP</name>
        <dbReference type="ChEBI" id="CHEBI:30616"/>
    </ligand>
</feature>
<dbReference type="Gene3D" id="3.30.200.20">
    <property type="entry name" value="Phosphorylase Kinase, domain 1"/>
    <property type="match status" value="1"/>
</dbReference>
<dbReference type="PANTHER" id="PTHR47634:SF9">
    <property type="entry name" value="PROTEIN KINASE DOMAIN-CONTAINING PROTEIN-RELATED"/>
    <property type="match status" value="1"/>
</dbReference>
<evidence type="ECO:0000256" key="9">
    <source>
        <dbReference type="PROSITE-ProRule" id="PRU10141"/>
    </source>
</evidence>
<dbReference type="GO" id="GO:0004674">
    <property type="term" value="F:protein serine/threonine kinase activity"/>
    <property type="evidence" value="ECO:0007669"/>
    <property type="project" value="UniProtKB-KW"/>
</dbReference>
<proteinExistence type="predicted"/>
<comment type="catalytic activity">
    <reaction evidence="8">
        <text>L-seryl-[protein] + ATP = O-phospho-L-seryl-[protein] + ADP + H(+)</text>
        <dbReference type="Rhea" id="RHEA:17989"/>
        <dbReference type="Rhea" id="RHEA-COMP:9863"/>
        <dbReference type="Rhea" id="RHEA-COMP:11604"/>
        <dbReference type="ChEBI" id="CHEBI:15378"/>
        <dbReference type="ChEBI" id="CHEBI:29999"/>
        <dbReference type="ChEBI" id="CHEBI:30616"/>
        <dbReference type="ChEBI" id="CHEBI:83421"/>
        <dbReference type="ChEBI" id="CHEBI:456216"/>
        <dbReference type="EC" id="2.7.11.1"/>
    </reaction>
</comment>
<evidence type="ECO:0000256" key="2">
    <source>
        <dbReference type="ARBA" id="ARBA00022527"/>
    </source>
</evidence>
<evidence type="ECO:0000256" key="8">
    <source>
        <dbReference type="ARBA" id="ARBA00048679"/>
    </source>
</evidence>
<feature type="region of interest" description="Disordered" evidence="10">
    <location>
        <begin position="331"/>
        <end position="365"/>
    </location>
</feature>
<evidence type="ECO:0000256" key="7">
    <source>
        <dbReference type="ARBA" id="ARBA00047899"/>
    </source>
</evidence>